<dbReference type="InterPro" id="IPR033469">
    <property type="entry name" value="CYTH-like_dom_sf"/>
</dbReference>
<dbReference type="PANTHER" id="PTHR40114">
    <property type="entry name" value="SLR0698 PROTEIN"/>
    <property type="match status" value="1"/>
</dbReference>
<keyword evidence="3" id="KW-1185">Reference proteome</keyword>
<dbReference type="PIRSF" id="PIRSF016487">
    <property type="entry name" value="CYTH_UCP016487"/>
    <property type="match status" value="1"/>
</dbReference>
<accession>A0ABX0I7M6</accession>
<evidence type="ECO:0000313" key="2">
    <source>
        <dbReference type="EMBL" id="NHM02681.1"/>
    </source>
</evidence>
<name>A0ABX0I7M6_9FLAO</name>
<comment type="caution">
    <text evidence="2">The sequence shown here is derived from an EMBL/GenBank/DDBJ whole genome shotgun (WGS) entry which is preliminary data.</text>
</comment>
<dbReference type="RefSeq" id="WP_166077808.1">
    <property type="nucleotide sequence ID" value="NZ_JAAJBT010000007.1"/>
</dbReference>
<dbReference type="Proteomes" id="UP000800984">
    <property type="component" value="Unassembled WGS sequence"/>
</dbReference>
<organism evidence="2 3">
    <name type="scientific">Flavobacterium difficile</name>
    <dbReference type="NCBI Taxonomy" id="2709659"/>
    <lineage>
        <taxon>Bacteria</taxon>
        <taxon>Pseudomonadati</taxon>
        <taxon>Bacteroidota</taxon>
        <taxon>Flavobacteriia</taxon>
        <taxon>Flavobacteriales</taxon>
        <taxon>Flavobacteriaceae</taxon>
        <taxon>Flavobacterium</taxon>
    </lineage>
</organism>
<sequence length="155" mass="17852">MEEIERKFLVHSLDFIVEASQAQKIAQGYLNSAPERTVRIRIKDNKGFITIKGKGDETGTTRFEWEKEIDLQEAEALLQLCEAGVIDKTRYLIKKGNHTFEVDVFDGENKGLVVAEIELSDANETFEKPIWLAKEVTSDEKYYNAYLSKKPFKSW</sequence>
<dbReference type="SMART" id="SM01118">
    <property type="entry name" value="CYTH"/>
    <property type="match status" value="1"/>
</dbReference>
<dbReference type="InterPro" id="IPR023577">
    <property type="entry name" value="CYTH_domain"/>
</dbReference>
<feature type="domain" description="CYTH" evidence="1">
    <location>
        <begin position="1"/>
        <end position="149"/>
    </location>
</feature>
<dbReference type="PROSITE" id="PS51707">
    <property type="entry name" value="CYTH"/>
    <property type="match status" value="1"/>
</dbReference>
<dbReference type="Gene3D" id="2.40.320.10">
    <property type="entry name" value="Hypothetical Protein Pfu-838710-001"/>
    <property type="match status" value="1"/>
</dbReference>
<evidence type="ECO:0000313" key="3">
    <source>
        <dbReference type="Proteomes" id="UP000800984"/>
    </source>
</evidence>
<proteinExistence type="predicted"/>
<evidence type="ECO:0000259" key="1">
    <source>
        <dbReference type="PROSITE" id="PS51707"/>
    </source>
</evidence>
<dbReference type="SUPFAM" id="SSF55154">
    <property type="entry name" value="CYTH-like phosphatases"/>
    <property type="match status" value="1"/>
</dbReference>
<protein>
    <submittedName>
        <fullName evidence="2">CYTH domain-containing protein</fullName>
    </submittedName>
</protein>
<dbReference type="InterPro" id="IPR012042">
    <property type="entry name" value="NeuTTM/CthTTM-like"/>
</dbReference>
<dbReference type="CDD" id="cd07891">
    <property type="entry name" value="CYTH-like_CthTTM-like_1"/>
    <property type="match status" value="1"/>
</dbReference>
<dbReference type="EMBL" id="JAAJBT010000007">
    <property type="protein sequence ID" value="NHM02681.1"/>
    <property type="molecule type" value="Genomic_DNA"/>
</dbReference>
<gene>
    <name evidence="2" type="ORF">G4D72_11245</name>
</gene>
<dbReference type="PANTHER" id="PTHR40114:SF1">
    <property type="entry name" value="SLR0698 PROTEIN"/>
    <property type="match status" value="1"/>
</dbReference>
<dbReference type="Pfam" id="PF01928">
    <property type="entry name" value="CYTH"/>
    <property type="match status" value="1"/>
</dbReference>
<reference evidence="2 3" key="1">
    <citation type="submission" date="2020-02" db="EMBL/GenBank/DDBJ databases">
        <authorList>
            <person name="Chen W.-M."/>
        </authorList>
    </citation>
    <scope>NUCLEOTIDE SEQUENCE [LARGE SCALE GENOMIC DNA]</scope>
    <source>
        <strain evidence="2 3">KDG-16</strain>
    </source>
</reference>